<evidence type="ECO:0000259" key="1">
    <source>
        <dbReference type="Pfam" id="PF05699"/>
    </source>
</evidence>
<proteinExistence type="predicted"/>
<dbReference type="GO" id="GO:0003677">
    <property type="term" value="F:DNA binding"/>
    <property type="evidence" value="ECO:0007669"/>
    <property type="project" value="InterPro"/>
</dbReference>
<evidence type="ECO:0000313" key="3">
    <source>
        <dbReference type="Proteomes" id="UP000504603"/>
    </source>
</evidence>
<protein>
    <submittedName>
        <fullName evidence="4">Zinc finger BED domain-containing protein DAYSLEEPER-like isoform X1</fullName>
    </submittedName>
</protein>
<dbReference type="SUPFAM" id="SSF53098">
    <property type="entry name" value="Ribonuclease H-like"/>
    <property type="match status" value="1"/>
</dbReference>
<dbReference type="GO" id="GO:0046983">
    <property type="term" value="F:protein dimerization activity"/>
    <property type="evidence" value="ECO:0007669"/>
    <property type="project" value="InterPro"/>
</dbReference>
<feature type="domain" description="HAT C-terminal dimerisation" evidence="1">
    <location>
        <begin position="275"/>
        <end position="357"/>
    </location>
</feature>
<dbReference type="InterPro" id="IPR025525">
    <property type="entry name" value="hAT-like_transposase_RNase-H"/>
</dbReference>
<accession>A0A6J1DFJ0</accession>
<dbReference type="KEGG" id="mcha:111019973"/>
<dbReference type="Pfam" id="PF05699">
    <property type="entry name" value="Dimer_Tnp_hAT"/>
    <property type="match status" value="1"/>
</dbReference>
<sequence length="402" mass="46636">MEDFRELISKVRNAVRFVRSSSPRYRSFGKCVKEENLSSKIIMCLDVPTRWDNTYMMLEGAVKFEKEFERLKIHDTTYLNEDIPASRDWEVVRTLVEFLSLFYEATLKLSTSVHVLSNSIFHEISTLQNYIKMRGLNSDNLVLNGIAMKVQTKYDKYWWNSESANYLIYVSVVLSPCCKMKFLSYCFRKLFDANVAQEMCKKVEDILRQLFNEYSLSIDNNDSPTPSMFHHSNTRECSTNDATDDEFDTFDYYYDVIHKFYAAMEEEDNLNLATEVDIYLLEACANQGKDFDILKWWKDNSSRYKVLGKIAREILAIPVSTIAAESAFDIGGRVIDSVCFTSAPNLVEVLACLQSWLNEDATSIDLREHIKDISHMEEDLETSLKEVSRMAEMSFLLNFMSS</sequence>
<dbReference type="Proteomes" id="UP000504603">
    <property type="component" value="Unplaced"/>
</dbReference>
<reference evidence="4" key="1">
    <citation type="submission" date="2025-08" db="UniProtKB">
        <authorList>
            <consortium name="RefSeq"/>
        </authorList>
    </citation>
    <scope>IDENTIFICATION</scope>
    <source>
        <strain evidence="4">OHB3-1</strain>
    </source>
</reference>
<evidence type="ECO:0000259" key="2">
    <source>
        <dbReference type="Pfam" id="PF14372"/>
    </source>
</evidence>
<keyword evidence="3" id="KW-1185">Reference proteome</keyword>
<dbReference type="AlphaFoldDB" id="A0A6J1DFJ0"/>
<feature type="domain" description="hAT-like transposase RNase-H fold" evidence="2">
    <location>
        <begin position="111"/>
        <end position="214"/>
    </location>
</feature>
<name>A0A6J1DFJ0_MOMCH</name>
<organism evidence="3 4">
    <name type="scientific">Momordica charantia</name>
    <name type="common">Bitter gourd</name>
    <name type="synonym">Balsam pear</name>
    <dbReference type="NCBI Taxonomy" id="3673"/>
    <lineage>
        <taxon>Eukaryota</taxon>
        <taxon>Viridiplantae</taxon>
        <taxon>Streptophyta</taxon>
        <taxon>Embryophyta</taxon>
        <taxon>Tracheophyta</taxon>
        <taxon>Spermatophyta</taxon>
        <taxon>Magnoliopsida</taxon>
        <taxon>eudicotyledons</taxon>
        <taxon>Gunneridae</taxon>
        <taxon>Pentapetalae</taxon>
        <taxon>rosids</taxon>
        <taxon>fabids</taxon>
        <taxon>Cucurbitales</taxon>
        <taxon>Cucurbitaceae</taxon>
        <taxon>Momordiceae</taxon>
        <taxon>Momordica</taxon>
    </lineage>
</organism>
<dbReference type="PANTHER" id="PTHR23272">
    <property type="entry name" value="BED FINGER-RELATED"/>
    <property type="match status" value="1"/>
</dbReference>
<gene>
    <name evidence="4" type="primary">LOC111019973</name>
</gene>
<dbReference type="Pfam" id="PF14372">
    <property type="entry name" value="hAT-like_RNase-H"/>
    <property type="match status" value="1"/>
</dbReference>
<dbReference type="InterPro" id="IPR008906">
    <property type="entry name" value="HATC_C_dom"/>
</dbReference>
<dbReference type="PANTHER" id="PTHR23272:SF161">
    <property type="entry name" value="ZINC FINGER BED DOMAIN-CONTAINING PROTEIN RICESLEEPER 1-LIKE"/>
    <property type="match status" value="1"/>
</dbReference>
<dbReference type="OrthoDB" id="1718237at2759"/>
<dbReference type="InterPro" id="IPR012337">
    <property type="entry name" value="RNaseH-like_sf"/>
</dbReference>
<dbReference type="GeneID" id="111019973"/>
<evidence type="ECO:0000313" key="4">
    <source>
        <dbReference type="RefSeq" id="XP_022152197.1"/>
    </source>
</evidence>
<dbReference type="RefSeq" id="XP_022152197.1">
    <property type="nucleotide sequence ID" value="XM_022296505.1"/>
</dbReference>